<keyword evidence="4" id="KW-1185">Reference proteome</keyword>
<dbReference type="Pfam" id="PF13529">
    <property type="entry name" value="Peptidase_C39_2"/>
    <property type="match status" value="1"/>
</dbReference>
<organism evidence="3 4">
    <name type="scientific">Anaerobutyricum hallii</name>
    <dbReference type="NCBI Taxonomy" id="39488"/>
    <lineage>
        <taxon>Bacteria</taxon>
        <taxon>Bacillati</taxon>
        <taxon>Bacillota</taxon>
        <taxon>Clostridia</taxon>
        <taxon>Lachnospirales</taxon>
        <taxon>Lachnospiraceae</taxon>
        <taxon>Anaerobutyricum</taxon>
    </lineage>
</organism>
<keyword evidence="1" id="KW-0732">Signal</keyword>
<evidence type="ECO:0000256" key="1">
    <source>
        <dbReference type="SAM" id="SignalP"/>
    </source>
</evidence>
<accession>A0A285PMJ8</accession>
<feature type="chain" id="PRO_5039411000" description="Peptidase C39-like domain-containing protein" evidence="1">
    <location>
        <begin position="20"/>
        <end position="497"/>
    </location>
</feature>
<dbReference type="KEGG" id="ehl:EHLA_0074"/>
<dbReference type="Gene3D" id="2.80.10.50">
    <property type="match status" value="1"/>
</dbReference>
<dbReference type="InterPro" id="IPR039564">
    <property type="entry name" value="Peptidase_C39-like"/>
</dbReference>
<name>A0A285PMJ8_9FIRM</name>
<sequence length="497" mass="55756">MSIKRVILTSLFCVAMLFAAGKKAEAAFPYDMEQKPVMAASIKSEKVSVYEDVSLKKLLKEVNGSKLNIEAYRVSGKSIYGKYTSGKESGFGWFSLDTFVVDPDYKNVYATVRDGMYIYTNRSFSKVQTTIKKYSGIIVISKKDGDRQVICDKKDHYEIGWMTAGAFSNTLLYDGREKQTVADGIYEFGCGYQDDKNGGAKDQTEMEGYQKYTFKIMHITQNKYYIQNTEDGKYLSVVFQSVSRENAAKGKKGSYKLCWTEKPEEVRGRFELQRLNGAYTIQNVSSKRFLAEEKDSADSVSLTLFTGRSDIGSHWRIHATQKMSNTKKPFVITQYDPEWCATPYGGGGCMGTAGCGILATVNAVYALNGQYMDVMELANYAVKKNYRIVGSGTDDGIFKAAAKKYGKKYGFAWDGGSGSIDVLKKKLKAGDTAIVHVQGHYVCISDYNKKTKKYLLLDSNYLPKRATSAFGDWIKVDRLLSGALESQYFYFFKLSEK</sequence>
<gene>
    <name evidence="3" type="ORF">EHLA_0074</name>
</gene>
<evidence type="ECO:0000313" key="4">
    <source>
        <dbReference type="Proteomes" id="UP000217549"/>
    </source>
</evidence>
<dbReference type="RefSeq" id="WP_096238891.1">
    <property type="nucleotide sequence ID" value="NZ_LT907978.1"/>
</dbReference>
<reference evidence="4" key="1">
    <citation type="submission" date="2017-09" db="EMBL/GenBank/DDBJ databases">
        <authorList>
            <person name="Shetty A S."/>
        </authorList>
    </citation>
    <scope>NUCLEOTIDE SEQUENCE [LARGE SCALE GENOMIC DNA]</scope>
</reference>
<proteinExistence type="predicted"/>
<feature type="domain" description="Peptidase C39-like" evidence="2">
    <location>
        <begin position="337"/>
        <end position="459"/>
    </location>
</feature>
<dbReference type="EMBL" id="LT907978">
    <property type="protein sequence ID" value="SOB70853.1"/>
    <property type="molecule type" value="Genomic_DNA"/>
</dbReference>
<dbReference type="Proteomes" id="UP000217549">
    <property type="component" value="Chromosome I"/>
</dbReference>
<protein>
    <recommendedName>
        <fullName evidence="2">Peptidase C39-like domain-containing protein</fullName>
    </recommendedName>
</protein>
<evidence type="ECO:0000259" key="2">
    <source>
        <dbReference type="Pfam" id="PF13529"/>
    </source>
</evidence>
<feature type="signal peptide" evidence="1">
    <location>
        <begin position="1"/>
        <end position="19"/>
    </location>
</feature>
<evidence type="ECO:0000313" key="3">
    <source>
        <dbReference type="EMBL" id="SOB70853.1"/>
    </source>
</evidence>
<dbReference type="AlphaFoldDB" id="A0A285PMJ8"/>